<keyword evidence="1" id="KW-0812">Transmembrane</keyword>
<dbReference type="EMBL" id="JAVRRG010000007">
    <property type="protein sequence ID" value="KAK5100294.1"/>
    <property type="molecule type" value="Genomic_DNA"/>
</dbReference>
<feature type="transmembrane region" description="Helical" evidence="1">
    <location>
        <begin position="293"/>
        <end position="314"/>
    </location>
</feature>
<keyword evidence="1" id="KW-1133">Transmembrane helix</keyword>
<comment type="caution">
    <text evidence="2">The sequence shown here is derived from an EMBL/GenBank/DDBJ whole genome shotgun (WGS) entry which is preliminary data.</text>
</comment>
<feature type="transmembrane region" description="Helical" evidence="1">
    <location>
        <begin position="234"/>
        <end position="256"/>
    </location>
</feature>
<keyword evidence="3" id="KW-1185">Reference proteome</keyword>
<protein>
    <submittedName>
        <fullName evidence="2">Uncharacterized protein</fullName>
    </submittedName>
</protein>
<evidence type="ECO:0000256" key="1">
    <source>
        <dbReference type="SAM" id="Phobius"/>
    </source>
</evidence>
<dbReference type="Proteomes" id="UP001345013">
    <property type="component" value="Unassembled WGS sequence"/>
</dbReference>
<gene>
    <name evidence="2" type="ORF">LTR24_001089</name>
</gene>
<feature type="transmembrane region" description="Helical" evidence="1">
    <location>
        <begin position="75"/>
        <end position="95"/>
    </location>
</feature>
<sequence>MLLAFSRASLVVLTLFGGWYLHAFSKTITKLTAQSLLSSGIAYHNVYTGITKIDSLLSILLTFFWPVVDGEHPDLCLTSILFAGQAVAAWTLTMLEGMRTGNSGRVVSLTTTYGLLIQSCGMAFASPAYLLLSLYTAGTVTTPTARDIAVPESALRALPYSIGLGFITPTIVMSLPSPGYLTQQQKMYAILTWQAFPLWTQLIQWFLQNTIFRSDSTETSAKHQLKLLRRVYKFALYFSVQVHIATRFFSVATLYFPGLFTGYARATLSPQHIFLPPNPFNAAKNASIVADSALWVLQWDFLISGVAYWVWGLSVKYSDAKTSRRCGMGDIFSDIFIRPNLMGFMACALSYVWERDEVAFKKANDAMKQNGATKENGAAKGGDMKTK</sequence>
<name>A0ABR0KME2_9EURO</name>
<keyword evidence="1" id="KW-0472">Membrane</keyword>
<reference evidence="2 3" key="1">
    <citation type="submission" date="2023-08" db="EMBL/GenBank/DDBJ databases">
        <title>Black Yeasts Isolated from many extreme environments.</title>
        <authorList>
            <person name="Coleine C."/>
            <person name="Stajich J.E."/>
            <person name="Selbmann L."/>
        </authorList>
    </citation>
    <scope>NUCLEOTIDE SEQUENCE [LARGE SCALE GENOMIC DNA]</scope>
    <source>
        <strain evidence="2 3">CCFEE 5885</strain>
    </source>
</reference>
<feature type="transmembrane region" description="Helical" evidence="1">
    <location>
        <begin position="157"/>
        <end position="175"/>
    </location>
</feature>
<feature type="transmembrane region" description="Helical" evidence="1">
    <location>
        <begin position="115"/>
        <end position="136"/>
    </location>
</feature>
<proteinExistence type="predicted"/>
<accession>A0ABR0KME2</accession>
<evidence type="ECO:0000313" key="2">
    <source>
        <dbReference type="EMBL" id="KAK5100294.1"/>
    </source>
</evidence>
<evidence type="ECO:0000313" key="3">
    <source>
        <dbReference type="Proteomes" id="UP001345013"/>
    </source>
</evidence>
<feature type="transmembrane region" description="Helical" evidence="1">
    <location>
        <begin position="47"/>
        <end position="68"/>
    </location>
</feature>
<organism evidence="2 3">
    <name type="scientific">Lithohypha guttulata</name>
    <dbReference type="NCBI Taxonomy" id="1690604"/>
    <lineage>
        <taxon>Eukaryota</taxon>
        <taxon>Fungi</taxon>
        <taxon>Dikarya</taxon>
        <taxon>Ascomycota</taxon>
        <taxon>Pezizomycotina</taxon>
        <taxon>Eurotiomycetes</taxon>
        <taxon>Chaetothyriomycetidae</taxon>
        <taxon>Chaetothyriales</taxon>
        <taxon>Trichomeriaceae</taxon>
        <taxon>Lithohypha</taxon>
    </lineage>
</organism>